<dbReference type="SUPFAM" id="SSF57667">
    <property type="entry name" value="beta-beta-alpha zinc fingers"/>
    <property type="match status" value="1"/>
</dbReference>
<dbReference type="EMBL" id="JAEPRC010000062">
    <property type="protein sequence ID" value="KAG2211737.1"/>
    <property type="molecule type" value="Genomic_DNA"/>
</dbReference>
<dbReference type="GO" id="GO:0000978">
    <property type="term" value="F:RNA polymerase II cis-regulatory region sequence-specific DNA binding"/>
    <property type="evidence" value="ECO:0007669"/>
    <property type="project" value="TreeGrafter"/>
</dbReference>
<dbReference type="AlphaFoldDB" id="A0A8H7RK57"/>
<keyword evidence="8" id="KW-1185">Reference proteome</keyword>
<dbReference type="PROSITE" id="PS00028">
    <property type="entry name" value="ZINC_FINGER_C2H2_1"/>
    <property type="match status" value="2"/>
</dbReference>
<dbReference type="Pfam" id="PF00096">
    <property type="entry name" value="zf-C2H2"/>
    <property type="match status" value="2"/>
</dbReference>
<evidence type="ECO:0000256" key="3">
    <source>
        <dbReference type="ARBA" id="ARBA00022771"/>
    </source>
</evidence>
<dbReference type="GO" id="GO:0008270">
    <property type="term" value="F:zinc ion binding"/>
    <property type="evidence" value="ECO:0007669"/>
    <property type="project" value="UniProtKB-KW"/>
</dbReference>
<dbReference type="PANTHER" id="PTHR14003">
    <property type="entry name" value="TRANSCRIPTIONAL REPRESSOR PROTEIN YY"/>
    <property type="match status" value="1"/>
</dbReference>
<comment type="caution">
    <text evidence="7">The sequence shown here is derived from an EMBL/GenBank/DDBJ whole genome shotgun (WGS) entry which is preliminary data.</text>
</comment>
<keyword evidence="1" id="KW-0479">Metal-binding</keyword>
<proteinExistence type="predicted"/>
<dbReference type="FunFam" id="3.30.160.60:FF:000340">
    <property type="entry name" value="zinc finger protein 473 isoform X1"/>
    <property type="match status" value="1"/>
</dbReference>
<organism evidence="7 8">
    <name type="scientific">Mucor plumbeus</name>
    <dbReference type="NCBI Taxonomy" id="97098"/>
    <lineage>
        <taxon>Eukaryota</taxon>
        <taxon>Fungi</taxon>
        <taxon>Fungi incertae sedis</taxon>
        <taxon>Mucoromycota</taxon>
        <taxon>Mucoromycotina</taxon>
        <taxon>Mucoromycetes</taxon>
        <taxon>Mucorales</taxon>
        <taxon>Mucorineae</taxon>
        <taxon>Mucoraceae</taxon>
        <taxon>Mucor</taxon>
    </lineage>
</organism>
<evidence type="ECO:0000256" key="1">
    <source>
        <dbReference type="ARBA" id="ARBA00022723"/>
    </source>
</evidence>
<dbReference type="Proteomes" id="UP000650833">
    <property type="component" value="Unassembled WGS sequence"/>
</dbReference>
<feature type="domain" description="C2H2-type" evidence="6">
    <location>
        <begin position="217"/>
        <end position="244"/>
    </location>
</feature>
<name>A0A8H7RK57_9FUNG</name>
<evidence type="ECO:0000313" key="8">
    <source>
        <dbReference type="Proteomes" id="UP000650833"/>
    </source>
</evidence>
<dbReference type="GO" id="GO:0031519">
    <property type="term" value="C:PcG protein complex"/>
    <property type="evidence" value="ECO:0007669"/>
    <property type="project" value="TreeGrafter"/>
</dbReference>
<evidence type="ECO:0000259" key="6">
    <source>
        <dbReference type="PROSITE" id="PS50157"/>
    </source>
</evidence>
<dbReference type="FunFam" id="3.30.160.60:FF:000358">
    <property type="entry name" value="zinc finger protein 24"/>
    <property type="match status" value="1"/>
</dbReference>
<dbReference type="SMART" id="SM00355">
    <property type="entry name" value="ZnF_C2H2"/>
    <property type="match status" value="2"/>
</dbReference>
<dbReference type="InterPro" id="IPR036236">
    <property type="entry name" value="Znf_C2H2_sf"/>
</dbReference>
<dbReference type="InterPro" id="IPR013087">
    <property type="entry name" value="Znf_C2H2_type"/>
</dbReference>
<dbReference type="PROSITE" id="PS50157">
    <property type="entry name" value="ZINC_FINGER_C2H2_2"/>
    <property type="match status" value="2"/>
</dbReference>
<dbReference type="GO" id="GO:0000981">
    <property type="term" value="F:DNA-binding transcription factor activity, RNA polymerase II-specific"/>
    <property type="evidence" value="ECO:0007669"/>
    <property type="project" value="TreeGrafter"/>
</dbReference>
<evidence type="ECO:0000256" key="5">
    <source>
        <dbReference type="PROSITE-ProRule" id="PRU00042"/>
    </source>
</evidence>
<reference evidence="7" key="1">
    <citation type="submission" date="2020-12" db="EMBL/GenBank/DDBJ databases">
        <title>Metabolic potential, ecology and presence of endohyphal bacteria is reflected in genomic diversity of Mucoromycotina.</title>
        <authorList>
            <person name="Muszewska A."/>
            <person name="Okrasinska A."/>
            <person name="Steczkiewicz K."/>
            <person name="Drgas O."/>
            <person name="Orlowska M."/>
            <person name="Perlinska-Lenart U."/>
            <person name="Aleksandrzak-Piekarczyk T."/>
            <person name="Szatraj K."/>
            <person name="Zielenkiewicz U."/>
            <person name="Pilsyk S."/>
            <person name="Malc E."/>
            <person name="Mieczkowski P."/>
            <person name="Kruszewska J.S."/>
            <person name="Biernat P."/>
            <person name="Pawlowska J."/>
        </authorList>
    </citation>
    <scope>NUCLEOTIDE SEQUENCE</scope>
    <source>
        <strain evidence="7">CBS 226.32</strain>
    </source>
</reference>
<keyword evidence="2" id="KW-0677">Repeat</keyword>
<feature type="domain" description="C2H2-type" evidence="6">
    <location>
        <begin position="245"/>
        <end position="273"/>
    </location>
</feature>
<evidence type="ECO:0000256" key="2">
    <source>
        <dbReference type="ARBA" id="ARBA00022737"/>
    </source>
</evidence>
<dbReference type="OrthoDB" id="6077919at2759"/>
<evidence type="ECO:0000313" key="7">
    <source>
        <dbReference type="EMBL" id="KAG2211737.1"/>
    </source>
</evidence>
<dbReference type="Gene3D" id="3.30.160.60">
    <property type="entry name" value="Classic Zinc Finger"/>
    <property type="match status" value="2"/>
</dbReference>
<dbReference type="PANTHER" id="PTHR14003:SF19">
    <property type="entry name" value="YY2 TRANSCRIPTION FACTOR"/>
    <property type="match status" value="1"/>
</dbReference>
<dbReference type="GO" id="GO:0000785">
    <property type="term" value="C:chromatin"/>
    <property type="evidence" value="ECO:0007669"/>
    <property type="project" value="TreeGrafter"/>
</dbReference>
<evidence type="ECO:0000256" key="4">
    <source>
        <dbReference type="ARBA" id="ARBA00022833"/>
    </source>
</evidence>
<protein>
    <recommendedName>
        <fullName evidence="6">C2H2-type domain-containing protein</fullName>
    </recommendedName>
</protein>
<dbReference type="GO" id="GO:0005667">
    <property type="term" value="C:transcription regulator complex"/>
    <property type="evidence" value="ECO:0007669"/>
    <property type="project" value="TreeGrafter"/>
</dbReference>
<gene>
    <name evidence="7" type="ORF">INT46_010598</name>
</gene>
<keyword evidence="3 5" id="KW-0863">Zinc-finger</keyword>
<keyword evidence="4" id="KW-0862">Zinc</keyword>
<accession>A0A8H7RK57</accession>
<sequence length="273" mass="30812">MESMSYTSNSTLSSQSYLPFPTSLNNNNNYSTLMAPTRSFSPEFNHVESPTYSFSSSSSTSRVQDDKYSTAYPPPMYNNLEKQEILSPLPDLFYDAYQGGMPLLTPPADPFYSSAQQQDYIRAPVEYPIEYYLDSNASSPMPMQPCYTPGCQCQLLTPPAIESPPQQSFFGMSSGFYDPSPYSRSNINTNSKRQYKSRNSIDSFVSHEKSANTPRRYKCTLCIKRFTRPSSLATHMHSHTGEKPYKCVVDGCGRRFSVVSNLRRHAKIHTSTP</sequence>